<dbReference type="STRING" id="35608.A0A2U1LM59"/>
<sequence>MKSISHHTQQLPTQKLNCFSTPSGISPRHNFYLPLNHVRTKPNAMSMGVASSTMVVLAVNSPATTGDLSVLIPTSAAFLLLYYIANFVVPEILMKDLEADDATREKPNEDANMPLSKTINSEPKKKGFQGNK</sequence>
<proteinExistence type="predicted"/>
<evidence type="ECO:0000313" key="3">
    <source>
        <dbReference type="EMBL" id="PWA50075.1"/>
    </source>
</evidence>
<accession>A0A2U1LM59</accession>
<evidence type="ECO:0000313" key="4">
    <source>
        <dbReference type="Proteomes" id="UP000245207"/>
    </source>
</evidence>
<dbReference type="OrthoDB" id="1932652at2759"/>
<gene>
    <name evidence="3" type="ORF">CTI12_AA476290</name>
</gene>
<keyword evidence="4" id="KW-1185">Reference proteome</keyword>
<feature type="region of interest" description="Disordered" evidence="1">
    <location>
        <begin position="103"/>
        <end position="132"/>
    </location>
</feature>
<dbReference type="AlphaFoldDB" id="A0A2U1LM59"/>
<protein>
    <submittedName>
        <fullName evidence="3">Uncharacterized protein</fullName>
    </submittedName>
</protein>
<name>A0A2U1LM59_ARTAN</name>
<dbReference type="Proteomes" id="UP000245207">
    <property type="component" value="Unassembled WGS sequence"/>
</dbReference>
<evidence type="ECO:0000256" key="1">
    <source>
        <dbReference type="SAM" id="MobiDB-lite"/>
    </source>
</evidence>
<keyword evidence="2" id="KW-0812">Transmembrane</keyword>
<comment type="caution">
    <text evidence="3">The sequence shown here is derived from an EMBL/GenBank/DDBJ whole genome shotgun (WGS) entry which is preliminary data.</text>
</comment>
<organism evidence="3 4">
    <name type="scientific">Artemisia annua</name>
    <name type="common">Sweet wormwood</name>
    <dbReference type="NCBI Taxonomy" id="35608"/>
    <lineage>
        <taxon>Eukaryota</taxon>
        <taxon>Viridiplantae</taxon>
        <taxon>Streptophyta</taxon>
        <taxon>Embryophyta</taxon>
        <taxon>Tracheophyta</taxon>
        <taxon>Spermatophyta</taxon>
        <taxon>Magnoliopsida</taxon>
        <taxon>eudicotyledons</taxon>
        <taxon>Gunneridae</taxon>
        <taxon>Pentapetalae</taxon>
        <taxon>asterids</taxon>
        <taxon>campanulids</taxon>
        <taxon>Asterales</taxon>
        <taxon>Asteraceae</taxon>
        <taxon>Asteroideae</taxon>
        <taxon>Anthemideae</taxon>
        <taxon>Artemisiinae</taxon>
        <taxon>Artemisia</taxon>
    </lineage>
</organism>
<keyword evidence="2" id="KW-0472">Membrane</keyword>
<dbReference type="PANTHER" id="PTHR37196">
    <property type="entry name" value="TRANSMEMBRANE PROTEIN"/>
    <property type="match status" value="1"/>
</dbReference>
<reference evidence="3 4" key="1">
    <citation type="journal article" date="2018" name="Mol. Plant">
        <title>The genome of Artemisia annua provides insight into the evolution of Asteraceae family and artemisinin biosynthesis.</title>
        <authorList>
            <person name="Shen Q."/>
            <person name="Zhang L."/>
            <person name="Liao Z."/>
            <person name="Wang S."/>
            <person name="Yan T."/>
            <person name="Shi P."/>
            <person name="Liu M."/>
            <person name="Fu X."/>
            <person name="Pan Q."/>
            <person name="Wang Y."/>
            <person name="Lv Z."/>
            <person name="Lu X."/>
            <person name="Zhang F."/>
            <person name="Jiang W."/>
            <person name="Ma Y."/>
            <person name="Chen M."/>
            <person name="Hao X."/>
            <person name="Li L."/>
            <person name="Tang Y."/>
            <person name="Lv G."/>
            <person name="Zhou Y."/>
            <person name="Sun X."/>
            <person name="Brodelius P.E."/>
            <person name="Rose J.K.C."/>
            <person name="Tang K."/>
        </authorList>
    </citation>
    <scope>NUCLEOTIDE SEQUENCE [LARGE SCALE GENOMIC DNA]</scope>
    <source>
        <strain evidence="4">cv. Huhao1</strain>
        <tissue evidence="3">Leaf</tissue>
    </source>
</reference>
<keyword evidence="2" id="KW-1133">Transmembrane helix</keyword>
<dbReference type="PANTHER" id="PTHR37196:SF2">
    <property type="entry name" value="TRANSMEMBRANE PROTEIN"/>
    <property type="match status" value="1"/>
</dbReference>
<feature type="transmembrane region" description="Helical" evidence="2">
    <location>
        <begin position="70"/>
        <end position="89"/>
    </location>
</feature>
<evidence type="ECO:0000256" key="2">
    <source>
        <dbReference type="SAM" id="Phobius"/>
    </source>
</evidence>
<dbReference type="EMBL" id="PKPP01008672">
    <property type="protein sequence ID" value="PWA50075.1"/>
    <property type="molecule type" value="Genomic_DNA"/>
</dbReference>